<organism evidence="2 3">
    <name type="scientific">Cerasicoccus arenae</name>
    <dbReference type="NCBI Taxonomy" id="424488"/>
    <lineage>
        <taxon>Bacteria</taxon>
        <taxon>Pseudomonadati</taxon>
        <taxon>Verrucomicrobiota</taxon>
        <taxon>Opitutia</taxon>
        <taxon>Puniceicoccales</taxon>
        <taxon>Cerasicoccaceae</taxon>
        <taxon>Cerasicoccus</taxon>
    </lineage>
</organism>
<sequence length="1154" mass="127880">MSLAAFILLLLLSMATLTKVEVHAATNAARNSEARQNAILALSVAIGELQRHTGPDQRVTGQADILIPESVDVGVDMDSTAEMVKFDDYWNDRRNRHWVGAWSNGNEDDFDPQNPTTANALPDLKSWLVSGNENGVTFDPIDQITGLTLTSSPRESVLDINGKPHRILVSPGNGTDLNAMNRAVTAPEVSLTTDSGLTTGHYAYWVGDEGVKARVNLVDPYAGELASSDTYFRRIASAQRVAAEAIATSKDDGFAAIYQPNDAKLSGIFELDQLGLLYSDDNFRDEIDENIHDVTVYSRGVLADVKHGGLKRDLSYILGQSDINSLRSAVAAVYDGPVIDPSADYNRVLNEEVSPLAEVPTGMPFVKVDPYVAPGILAYTPTWEMLWSFNNMGNQVGDVPAGVFNDRGQAVPRLLTSTQHGIHPIVVHSKLYYGLRIQDGQIWVNFYPLVVLANPYSVPLGPSDYTIRFASNQPKIGFDELEPTDDPLDPEPDDFKENSISLLPNGGLGEIKLVLRSSGMEAGVAQIFTVEEFLATVPIPKSTAAQREFEVIMVNDFSPDAHLTYNTEVSITPPNTHAILYGSSSYTTKLYMDYDPNERDRKLLQIVTGHYVADPGGTTDFDGIYVYPMNADNPINGNEMKGTGLTCSLSDIVHNITRTGLFYERNYRTNYITGYHSATSRNHLTEWGAVHQKKGYPGNEGYYHSHLLMKPGNYTNVRWGPIATGTGSYNTLAPSPFLDSDVGFENLLYSIPDPKNPLTSLGQLQHLNTNAFIDRVDLRTTGSDKTSVQSWQVNYPISNSYPHYLVSRDKLFESPYSGTHYDGSYIWNEILWDRFYLSSYPASGEFDFNTDTLVNARYRPFRSLDDESKADESLYRGSGSATKQENSRMAAKNLISEGAFNVNSTSPEAWKAVLSSLRDIKIGSEIDTENLTAPFTRTIHRSGATNVVDTVTTEDSWRGFRNLTTDQIDQLANEIVLQVRLRGPFLSMSDFVNRRLIPGNYDVYGLGLSGALQSAIDATIHSDDFESQINTISHSFDKIKPKFDANRYAERDYMKVSTMVGSPGYLLQADVLSALGPYLTARSDTFRIRAYGDVVNPISQKVESQSWCEAVVQRLPDYVSSVDDAYSDPTDSKNIAFGRRYQIVSFRWLDHDEL</sequence>
<evidence type="ECO:0000313" key="2">
    <source>
        <dbReference type="EMBL" id="GHC01516.1"/>
    </source>
</evidence>
<reference evidence="2" key="2">
    <citation type="submission" date="2020-09" db="EMBL/GenBank/DDBJ databases">
        <authorList>
            <person name="Sun Q."/>
            <person name="Kim S."/>
        </authorList>
    </citation>
    <scope>NUCLEOTIDE SEQUENCE</scope>
    <source>
        <strain evidence="2">KCTC 12870</strain>
    </source>
</reference>
<dbReference type="EMBL" id="BMXG01000009">
    <property type="protein sequence ID" value="GHC01516.1"/>
    <property type="molecule type" value="Genomic_DNA"/>
</dbReference>
<keyword evidence="3" id="KW-1185">Reference proteome</keyword>
<dbReference type="AlphaFoldDB" id="A0A8J3GE79"/>
<comment type="caution">
    <text evidence="2">The sequence shown here is derived from an EMBL/GenBank/DDBJ whole genome shotgun (WGS) entry which is preliminary data.</text>
</comment>
<evidence type="ECO:0000256" key="1">
    <source>
        <dbReference type="SAM" id="SignalP"/>
    </source>
</evidence>
<evidence type="ECO:0000313" key="3">
    <source>
        <dbReference type="Proteomes" id="UP000642829"/>
    </source>
</evidence>
<feature type="signal peptide" evidence="1">
    <location>
        <begin position="1"/>
        <end position="24"/>
    </location>
</feature>
<keyword evidence="1" id="KW-0732">Signal</keyword>
<accession>A0A8J3GE79</accession>
<gene>
    <name evidence="2" type="ORF">GCM10007047_17520</name>
</gene>
<feature type="chain" id="PRO_5035153414" evidence="1">
    <location>
        <begin position="25"/>
        <end position="1154"/>
    </location>
</feature>
<protein>
    <submittedName>
        <fullName evidence="2">Uncharacterized protein</fullName>
    </submittedName>
</protein>
<name>A0A8J3GE79_9BACT</name>
<reference evidence="2" key="1">
    <citation type="journal article" date="2014" name="Int. J. Syst. Evol. Microbiol.">
        <title>Complete genome sequence of Corynebacterium casei LMG S-19264T (=DSM 44701T), isolated from a smear-ripened cheese.</title>
        <authorList>
            <consortium name="US DOE Joint Genome Institute (JGI-PGF)"/>
            <person name="Walter F."/>
            <person name="Albersmeier A."/>
            <person name="Kalinowski J."/>
            <person name="Ruckert C."/>
        </authorList>
    </citation>
    <scope>NUCLEOTIDE SEQUENCE</scope>
    <source>
        <strain evidence="2">KCTC 12870</strain>
    </source>
</reference>
<proteinExistence type="predicted"/>
<dbReference type="Proteomes" id="UP000642829">
    <property type="component" value="Unassembled WGS sequence"/>
</dbReference>